<reference evidence="2 3" key="1">
    <citation type="submission" date="2024-02" db="EMBL/GenBank/DDBJ databases">
        <title>De novo assembly and annotation of 12 fungi associated with fruit tree decline syndrome in Ontario, Canada.</title>
        <authorList>
            <person name="Sulman M."/>
            <person name="Ellouze W."/>
            <person name="Ilyukhin E."/>
        </authorList>
    </citation>
    <scope>NUCLEOTIDE SEQUENCE [LARGE SCALE GENOMIC DNA]</scope>
    <source>
        <strain evidence="2 3">M1-105</strain>
    </source>
</reference>
<dbReference type="Proteomes" id="UP001521116">
    <property type="component" value="Unassembled WGS sequence"/>
</dbReference>
<name>A0ABR3SYX5_9PEZI</name>
<gene>
    <name evidence="2" type="ORF">SLS56_003619</name>
</gene>
<evidence type="ECO:0008006" key="4">
    <source>
        <dbReference type="Google" id="ProtNLM"/>
    </source>
</evidence>
<comment type="caution">
    <text evidence="2">The sequence shown here is derived from an EMBL/GenBank/DDBJ whole genome shotgun (WGS) entry which is preliminary data.</text>
</comment>
<evidence type="ECO:0000313" key="2">
    <source>
        <dbReference type="EMBL" id="KAL1632540.1"/>
    </source>
</evidence>
<evidence type="ECO:0000313" key="3">
    <source>
        <dbReference type="Proteomes" id="UP001521116"/>
    </source>
</evidence>
<keyword evidence="3" id="KW-1185">Reference proteome</keyword>
<accession>A0ABR3SYX5</accession>
<proteinExistence type="predicted"/>
<keyword evidence="1" id="KW-0732">Signal</keyword>
<feature type="signal peptide" evidence="1">
    <location>
        <begin position="1"/>
        <end position="19"/>
    </location>
</feature>
<dbReference type="EMBL" id="JAJVDC020000029">
    <property type="protein sequence ID" value="KAL1632540.1"/>
    <property type="molecule type" value="Genomic_DNA"/>
</dbReference>
<evidence type="ECO:0000256" key="1">
    <source>
        <dbReference type="SAM" id="SignalP"/>
    </source>
</evidence>
<protein>
    <recommendedName>
        <fullName evidence="4">AA1-like domain-containing protein</fullName>
    </recommendedName>
</protein>
<sequence length="149" mass="15882">MRLASTAAPLLSLAAAALAQDAFPFGYWNVNVTSARTDGGWVKNLTVAFVDDARDVAQEGTDFHCSSAWTGATLTEVKHCDDWTLDFDVSKALGRPDYVELTQSVSWGSGKFVSGATVWGSADVAMSCAADDELNCDGFVKVNATNRSF</sequence>
<feature type="chain" id="PRO_5045245460" description="AA1-like domain-containing protein" evidence="1">
    <location>
        <begin position="20"/>
        <end position="149"/>
    </location>
</feature>
<organism evidence="2 3">
    <name type="scientific">Neofusicoccum ribis</name>
    <dbReference type="NCBI Taxonomy" id="45134"/>
    <lineage>
        <taxon>Eukaryota</taxon>
        <taxon>Fungi</taxon>
        <taxon>Dikarya</taxon>
        <taxon>Ascomycota</taxon>
        <taxon>Pezizomycotina</taxon>
        <taxon>Dothideomycetes</taxon>
        <taxon>Dothideomycetes incertae sedis</taxon>
        <taxon>Botryosphaeriales</taxon>
        <taxon>Botryosphaeriaceae</taxon>
        <taxon>Neofusicoccum</taxon>
    </lineage>
</organism>